<dbReference type="GeneID" id="76194809"/>
<comment type="caution">
    <text evidence="1">The sequence shown here is derived from an EMBL/GenBank/DDBJ whole genome shotgun (WGS) entry which is preliminary data.</text>
</comment>
<accession>A0ABQ5WWD2</accession>
<keyword evidence="2" id="KW-1185">Reference proteome</keyword>
<proteinExistence type="predicted"/>
<evidence type="ECO:0000313" key="2">
    <source>
        <dbReference type="Proteomes" id="UP001156629"/>
    </source>
</evidence>
<protein>
    <recommendedName>
        <fullName evidence="3">Phage tail protein</fullName>
    </recommendedName>
</protein>
<dbReference type="RefSeq" id="WP_244901385.1">
    <property type="nucleotide sequence ID" value="NZ_BEWP01000006.1"/>
</dbReference>
<evidence type="ECO:0000313" key="1">
    <source>
        <dbReference type="EMBL" id="GLQ67220.1"/>
    </source>
</evidence>
<dbReference type="EMBL" id="BSNV01000049">
    <property type="protein sequence ID" value="GLQ67220.1"/>
    <property type="molecule type" value="Genomic_DNA"/>
</dbReference>
<name>A0ABQ5WWD2_9PROT</name>
<dbReference type="Pfam" id="PF18906">
    <property type="entry name" value="Phage_tube_2"/>
    <property type="match status" value="1"/>
</dbReference>
<organism evidence="1 2">
    <name type="scientific">Gluconobacter kondonii</name>
    <dbReference type="NCBI Taxonomy" id="941463"/>
    <lineage>
        <taxon>Bacteria</taxon>
        <taxon>Pseudomonadati</taxon>
        <taxon>Pseudomonadota</taxon>
        <taxon>Alphaproteobacteria</taxon>
        <taxon>Acetobacterales</taxon>
        <taxon>Acetobacteraceae</taxon>
        <taxon>Gluconobacter</taxon>
    </lineage>
</organism>
<dbReference type="Proteomes" id="UP001156629">
    <property type="component" value="Unassembled WGS sequence"/>
</dbReference>
<sequence length="322" mass="33767">MAFTGATAGYQAAAQANDTAISYAMEPNYGVPATGNYQRTRFTGENFKPTDTTQRPDEINADIEAAQAVLTQTSVAGTLSGALSYGTYDDMLAAVLGADWADNVVQNGAVVKTWTLIEKMNAKWLVRPGSYCTQAQLTFAQGSFASTSFDFSCKQQTLADADPATTYTDAPTGRVFNTVDNFVGMTVNGVAPDGCVKQVQITLARDGSGSDYGMGHADACGIRPGQILASGSTQIFFKTWDLYQVWANGTQGPIAVTVKDADGNSYVLTFLNAALRNPVIDVGSKNTSIIATFDIEGNPQAGGGTFKIQRIPAAPPAAPSGG</sequence>
<gene>
    <name evidence="1" type="ORF">GCM10007870_28050</name>
</gene>
<evidence type="ECO:0008006" key="3">
    <source>
        <dbReference type="Google" id="ProtNLM"/>
    </source>
</evidence>
<reference evidence="2" key="1">
    <citation type="journal article" date="2019" name="Int. J. Syst. Evol. Microbiol.">
        <title>The Global Catalogue of Microorganisms (GCM) 10K type strain sequencing project: providing services to taxonomists for standard genome sequencing and annotation.</title>
        <authorList>
            <consortium name="The Broad Institute Genomics Platform"/>
            <consortium name="The Broad Institute Genome Sequencing Center for Infectious Disease"/>
            <person name="Wu L."/>
            <person name="Ma J."/>
        </authorList>
    </citation>
    <scope>NUCLEOTIDE SEQUENCE [LARGE SCALE GENOMIC DNA]</scope>
    <source>
        <strain evidence="2">NBRC 3266</strain>
    </source>
</reference>
<dbReference type="InterPro" id="IPR044000">
    <property type="entry name" value="Phage_tube_2"/>
</dbReference>